<evidence type="ECO:0000313" key="2">
    <source>
        <dbReference type="Ensembl" id="ENSOANP00000046550.1"/>
    </source>
</evidence>
<organism evidence="2 3">
    <name type="scientific">Ornithorhynchus anatinus</name>
    <name type="common">Duckbill platypus</name>
    <dbReference type="NCBI Taxonomy" id="9258"/>
    <lineage>
        <taxon>Eukaryota</taxon>
        <taxon>Metazoa</taxon>
        <taxon>Chordata</taxon>
        <taxon>Craniata</taxon>
        <taxon>Vertebrata</taxon>
        <taxon>Euteleostomi</taxon>
        <taxon>Mammalia</taxon>
        <taxon>Monotremata</taxon>
        <taxon>Ornithorhynchidae</taxon>
        <taxon>Ornithorhynchus</taxon>
    </lineage>
</organism>
<dbReference type="Proteomes" id="UP000002279">
    <property type="component" value="Chromosome 11"/>
</dbReference>
<name>A0A6I8NYU8_ORNAN</name>
<dbReference type="PANTHER" id="PTHR35348">
    <property type="entry name" value="TESTIS, PROSTATE AND PLACENTA-EXPRESSED PROTEIN"/>
    <property type="match status" value="1"/>
</dbReference>
<dbReference type="Bgee" id="ENSOANG00000050224">
    <property type="expression patterns" value="Expressed in testis and 3 other cell types or tissues"/>
</dbReference>
<dbReference type="GeneTree" id="ENSGT00390000013928"/>
<proteinExistence type="predicted"/>
<reference evidence="2 3" key="1">
    <citation type="journal article" date="2008" name="Nature">
        <title>Genome analysis of the platypus reveals unique signatures of evolution.</title>
        <authorList>
            <person name="Warren W.C."/>
            <person name="Hillier L.W."/>
            <person name="Marshall Graves J.A."/>
            <person name="Birney E."/>
            <person name="Ponting C.P."/>
            <person name="Grutzner F."/>
            <person name="Belov K."/>
            <person name="Miller W."/>
            <person name="Clarke L."/>
            <person name="Chinwalla A.T."/>
            <person name="Yang S.P."/>
            <person name="Heger A."/>
            <person name="Locke D.P."/>
            <person name="Miethke P."/>
            <person name="Waters P.D."/>
            <person name="Veyrunes F."/>
            <person name="Fulton L."/>
            <person name="Fulton B."/>
            <person name="Graves T."/>
            <person name="Wallis J."/>
            <person name="Puente X.S."/>
            <person name="Lopez-Otin C."/>
            <person name="Ordonez G.R."/>
            <person name="Eichler E.E."/>
            <person name="Chen L."/>
            <person name="Cheng Z."/>
            <person name="Deakin J.E."/>
            <person name="Alsop A."/>
            <person name="Thompson K."/>
            <person name="Kirby P."/>
            <person name="Papenfuss A.T."/>
            <person name="Wakefield M.J."/>
            <person name="Olender T."/>
            <person name="Lancet D."/>
            <person name="Huttley G.A."/>
            <person name="Smit A.F."/>
            <person name="Pask A."/>
            <person name="Temple-Smith P."/>
            <person name="Batzer M.A."/>
            <person name="Walker J.A."/>
            <person name="Konkel M.K."/>
            <person name="Harris R.S."/>
            <person name="Whittington C.M."/>
            <person name="Wong E.S."/>
            <person name="Gemmell N.J."/>
            <person name="Buschiazzo E."/>
            <person name="Vargas Jentzsch I.M."/>
            <person name="Merkel A."/>
            <person name="Schmitz J."/>
            <person name="Zemann A."/>
            <person name="Churakov G."/>
            <person name="Kriegs J.O."/>
            <person name="Brosius J."/>
            <person name="Murchison E.P."/>
            <person name="Sachidanandam R."/>
            <person name="Smith C."/>
            <person name="Hannon G.J."/>
            <person name="Tsend-Ayush E."/>
            <person name="McMillan D."/>
            <person name="Attenborough R."/>
            <person name="Rens W."/>
            <person name="Ferguson-Smith M."/>
            <person name="Lefevre C.M."/>
            <person name="Sharp J.A."/>
            <person name="Nicholas K.R."/>
            <person name="Ray D.A."/>
            <person name="Kube M."/>
            <person name="Reinhardt R."/>
            <person name="Pringle T.H."/>
            <person name="Taylor J."/>
            <person name="Jones R.C."/>
            <person name="Nixon B."/>
            <person name="Dacheux J.L."/>
            <person name="Niwa H."/>
            <person name="Sekita Y."/>
            <person name="Huang X."/>
            <person name="Stark A."/>
            <person name="Kheradpour P."/>
            <person name="Kellis M."/>
            <person name="Flicek P."/>
            <person name="Chen Y."/>
            <person name="Webber C."/>
            <person name="Hardison R."/>
            <person name="Nelson J."/>
            <person name="Hallsworth-Pepin K."/>
            <person name="Delehaunty K."/>
            <person name="Markovic C."/>
            <person name="Minx P."/>
            <person name="Feng Y."/>
            <person name="Kremitzki C."/>
            <person name="Mitreva M."/>
            <person name="Glasscock J."/>
            <person name="Wylie T."/>
            <person name="Wohldmann P."/>
            <person name="Thiru P."/>
            <person name="Nhan M.N."/>
            <person name="Pohl C.S."/>
            <person name="Smith S.M."/>
            <person name="Hou S."/>
            <person name="Nefedov M."/>
            <person name="de Jong P.J."/>
            <person name="Renfree M.B."/>
            <person name="Mardis E.R."/>
            <person name="Wilson R.K."/>
        </authorList>
    </citation>
    <scope>NUCLEOTIDE SEQUENCE [LARGE SCALE GENOMIC DNA]</scope>
    <source>
        <strain evidence="2 3">Glennie</strain>
    </source>
</reference>
<evidence type="ECO:0000313" key="3">
    <source>
        <dbReference type="Proteomes" id="UP000002279"/>
    </source>
</evidence>
<reference evidence="2" key="2">
    <citation type="submission" date="2025-08" db="UniProtKB">
        <authorList>
            <consortium name="Ensembl"/>
        </authorList>
    </citation>
    <scope>IDENTIFICATION</scope>
    <source>
        <strain evidence="2">Glennie</strain>
    </source>
</reference>
<accession>A0A6I8NYU8</accession>
<keyword evidence="3" id="KW-1185">Reference proteome</keyword>
<dbReference type="PANTHER" id="PTHR35348:SF1">
    <property type="entry name" value="TESTIS, PROSTATE AND PLACENTA-EXPRESSED PROTEIN"/>
    <property type="match status" value="1"/>
</dbReference>
<dbReference type="InterPro" id="IPR034584">
    <property type="entry name" value="SPMIP8"/>
</dbReference>
<dbReference type="Ensembl" id="ENSOANT00000047544.1">
    <property type="protein sequence ID" value="ENSOANP00000046550.1"/>
    <property type="gene ID" value="ENSOANG00000050224.1"/>
</dbReference>
<reference evidence="2" key="3">
    <citation type="submission" date="2025-09" db="UniProtKB">
        <authorList>
            <consortium name="Ensembl"/>
        </authorList>
    </citation>
    <scope>IDENTIFICATION</scope>
    <source>
        <strain evidence="2">Glennie</strain>
    </source>
</reference>
<dbReference type="AlphaFoldDB" id="A0A6I8NYU8"/>
<dbReference type="Pfam" id="PF22574">
    <property type="entry name" value="SPMIP8"/>
    <property type="match status" value="1"/>
</dbReference>
<feature type="region of interest" description="Disordered" evidence="1">
    <location>
        <begin position="282"/>
        <end position="352"/>
    </location>
</feature>
<evidence type="ECO:0000256" key="1">
    <source>
        <dbReference type="SAM" id="MobiDB-lite"/>
    </source>
</evidence>
<dbReference type="InParanoid" id="A0A6I8NYU8"/>
<sequence length="352" mass="38039">MASLKEQGQVPPDCKLVVQCSAHNKRSINMADRLRTGGGLCPTRSLPLAFPVTAQVVDLASLDGGSAQAASAPAVELPGERKRVMLAGVKSQLYHPSLPTLRQMDIDTANSRLPDEHCRTTTLLTKGDFDQAHFTLFEEPEKRLACLDVTKTGQRLTERYREGKLAPLHQANWPKLTRAVEDYSRFISAGGKFKLPKVERKSRLGVWGVGSLGEWPGRRGWARGLAPEGCWVGGWSLLPGSGPVFSPQAQKARGGGNAFQERHGSLALVPIWDCPLGKNGPMKPGDVLTASSPQGQDFPPRVEPSTPNPVWPAGRGRNSTEPAATCPESLDGPWATRLLFPGQTAPLPLQRT</sequence>
<dbReference type="GO" id="GO:0160111">
    <property type="term" value="C:axonemal A tubule inner sheath"/>
    <property type="evidence" value="ECO:0000318"/>
    <property type="project" value="GO_Central"/>
</dbReference>
<protein>
    <submittedName>
        <fullName evidence="2">Uncharacterized protein</fullName>
    </submittedName>
</protein>